<accession>Q919L7</accession>
<organismHost>
    <name type="scientific">Culex nigripalpus</name>
    <dbReference type="NCBI Taxonomy" id="42429"/>
</organismHost>
<evidence type="ECO:0000313" key="2">
    <source>
        <dbReference type="EMBL" id="AAK94137.1"/>
    </source>
</evidence>
<organism evidence="2 3">
    <name type="scientific">Culex nigripalpus nucleopolyhedrovirus (isolate Florida/1997)</name>
    <name type="common">CuniNPV</name>
    <dbReference type="NCBI Taxonomy" id="645993"/>
    <lineage>
        <taxon>Viruses</taxon>
        <taxon>Viruses incertae sedis</taxon>
        <taxon>Naldaviricetes</taxon>
        <taxon>Lefavirales</taxon>
        <taxon>Baculoviridae</taxon>
        <taxon>Deltabaculovirus</taxon>
    </lineage>
</organism>
<dbReference type="InterPro" id="IPR007786">
    <property type="entry name" value="LEF-9"/>
</dbReference>
<evidence type="ECO:0000256" key="1">
    <source>
        <dbReference type="SAM" id="MobiDB-lite"/>
    </source>
</evidence>
<proteinExistence type="predicted"/>
<dbReference type="RefSeq" id="NP_203363.1">
    <property type="nucleotide sequence ID" value="NC_003084.1"/>
</dbReference>
<dbReference type="EMBL" id="AF403738">
    <property type="protein sequence ID" value="AAK94137.1"/>
    <property type="molecule type" value="Genomic_DNA"/>
</dbReference>
<gene>
    <name evidence="2" type="primary">CUN059</name>
</gene>
<evidence type="ECO:0000313" key="3">
    <source>
        <dbReference type="Proteomes" id="UP000006635"/>
    </source>
</evidence>
<dbReference type="GO" id="GO:0019083">
    <property type="term" value="P:viral transcription"/>
    <property type="evidence" value="ECO:0007669"/>
    <property type="project" value="InterPro"/>
</dbReference>
<dbReference type="Pfam" id="PF05094">
    <property type="entry name" value="LEF-9"/>
    <property type="match status" value="1"/>
</dbReference>
<name>Q919L7_NPVCO</name>
<keyword evidence="3" id="KW-1185">Reference proteome</keyword>
<dbReference type="KEGG" id="vg:921935"/>
<protein>
    <submittedName>
        <fullName evidence="2">CUN059 putative lef-9 transcription factor, RNApol motif, similar to AcMNPV ORF62</fullName>
    </submittedName>
</protein>
<sequence>MNITALVDHDSAYQLVREYSSPTGPESFTQHLKLDGDTSKKFFTFLQMLAQRAQTSNPQTVDRGTDFIQLLNKGVDALTEKELGDNLDNLKLLLESRKYVGIVVVEPNVPARKHSSNYVVLPALDFMDTNYVSTVLSAIHSDNFCTQSYNRMLNHRSCGEAAVWEMVQNRRSFAAKHVFSGNVKQQSTWAPLTGKHGANVAVASQGALERCLGRKIEFATAIIHRHPSLTPTNSAVCYLDLEEYADRAKRHLNSPAAAVGTGVFEGMHADLDGDRTTVTIVPLEPLLHAEQCLYLQPSGQMVVFGNQTRLTMMPQQVFYIYRDWDQLRAKLGSISPQIVNIFENYTDGPYTKRVREWFMLVALHFGSRVSAALFRWVMDYIANCNMVLTKEELNELVGTPDEMAKSGVIQRGLLDLTLESRKRPASYYELALKASQTHAGYVNSRHQVQSCGLQVYSFSTALGNMALNGSYQIISGHGNRVVGHMAHMHESLVFQTKAVKLAFEIAMGDDTEYEPVHTERLCSPEPSEWFASNTASSHPRTEKLSPVGCASRSGATTVFESWGTYSALKSPEFQSGPASPYAPTSPTVTL</sequence>
<feature type="region of interest" description="Disordered" evidence="1">
    <location>
        <begin position="527"/>
        <end position="548"/>
    </location>
</feature>
<dbReference type="Proteomes" id="UP000006635">
    <property type="component" value="Segment"/>
</dbReference>
<dbReference type="GeneID" id="921935"/>
<reference evidence="2 3" key="1">
    <citation type="journal article" date="2001" name="J. Virol.">
        <title>Genome sequence of a baculovirus pathogenic for Culex nigripalpus.</title>
        <authorList>
            <person name="Afonso C.L."/>
            <person name="Tulman E.R."/>
            <person name="Lu Z."/>
            <person name="Balinsky C.A."/>
            <person name="Moser B.A."/>
            <person name="Becnel J.J."/>
            <person name="Rock D.L."/>
            <person name="Kutish G.F."/>
        </authorList>
    </citation>
    <scope>NUCLEOTIDE SEQUENCE [LARGE SCALE GENOMIC DNA]</scope>
    <source>
        <strain evidence="3">Isolate Florida/1997</strain>
    </source>
</reference>